<gene>
    <name evidence="2" type="ORF">J0M35_02075</name>
</gene>
<organism evidence="2 3">
    <name type="scientific">Candidatus Obscuribacter phosphatis</name>
    <dbReference type="NCBI Taxonomy" id="1906157"/>
    <lineage>
        <taxon>Bacteria</taxon>
        <taxon>Bacillati</taxon>
        <taxon>Candidatus Melainabacteria</taxon>
        <taxon>Candidatus Obscuribacterales</taxon>
        <taxon>Candidatus Obscuribacteraceae</taxon>
        <taxon>Candidatus Obscuribacter</taxon>
    </lineage>
</organism>
<dbReference type="AlphaFoldDB" id="A0A8J7TKT3"/>
<dbReference type="Proteomes" id="UP000664277">
    <property type="component" value="Unassembled WGS sequence"/>
</dbReference>
<evidence type="ECO:0000313" key="3">
    <source>
        <dbReference type="Proteomes" id="UP000664277"/>
    </source>
</evidence>
<protein>
    <recommendedName>
        <fullName evidence="4">Pilus assembly protein</fullName>
    </recommendedName>
</protein>
<evidence type="ECO:0000256" key="1">
    <source>
        <dbReference type="SAM" id="Phobius"/>
    </source>
</evidence>
<keyword evidence="1" id="KW-1133">Transmembrane helix</keyword>
<proteinExistence type="predicted"/>
<reference evidence="2" key="1">
    <citation type="submission" date="2021-02" db="EMBL/GenBank/DDBJ databases">
        <title>Genome-Resolved Metagenomics of a Microbial Community Performing Photosynthetic Biological Nutrient Removal.</title>
        <authorList>
            <person name="Mcdaniel E.A."/>
        </authorList>
    </citation>
    <scope>NUCLEOTIDE SEQUENCE</scope>
    <source>
        <strain evidence="2">UWPOB_OBS1</strain>
    </source>
</reference>
<dbReference type="EMBL" id="JAFLCK010000002">
    <property type="protein sequence ID" value="MBN8659120.1"/>
    <property type="molecule type" value="Genomic_DNA"/>
</dbReference>
<keyword evidence="1" id="KW-0472">Membrane</keyword>
<feature type="transmembrane region" description="Helical" evidence="1">
    <location>
        <begin position="21"/>
        <end position="39"/>
    </location>
</feature>
<keyword evidence="1" id="KW-0812">Transmembrane</keyword>
<comment type="caution">
    <text evidence="2">The sequence shown here is derived from an EMBL/GenBank/DDBJ whole genome shotgun (WGS) entry which is preliminary data.</text>
</comment>
<sequence length="181" mass="19377">MPNRKPAIKPQKRSPCGTSALELPLAMFALLIIFVFPMINYGTIFLRFALLESVAREGAHTAATAHSFSTGSTGRPSSLEATPATVGSYASRFTGIDIVSTKVSIISISRQTGAVTITTQKLATPANTANYLYFTECAVTADLHPLVEYALPPLSNVPGLRPWRTTVAIKQVAENPQGLNE</sequence>
<accession>A0A8J7TKT3</accession>
<evidence type="ECO:0000313" key="2">
    <source>
        <dbReference type="EMBL" id="MBN8659120.1"/>
    </source>
</evidence>
<name>A0A8J7TKT3_9BACT</name>
<evidence type="ECO:0008006" key="4">
    <source>
        <dbReference type="Google" id="ProtNLM"/>
    </source>
</evidence>